<evidence type="ECO:0000256" key="3">
    <source>
        <dbReference type="ARBA" id="ARBA00022679"/>
    </source>
</evidence>
<dbReference type="GO" id="GO:0009252">
    <property type="term" value="P:peptidoglycan biosynthetic process"/>
    <property type="evidence" value="ECO:0007669"/>
    <property type="project" value="UniProtKB-UniPathway"/>
</dbReference>
<dbReference type="PROSITE" id="PS52029">
    <property type="entry name" value="LD_TPASE"/>
    <property type="match status" value="1"/>
</dbReference>
<sequence>MFVELGIHEDFEPDYELKFIFMKRFFLFSALAVCLALAGCNERQEHSLSSVAQMPVSADTVVPVVEVPRKEKLLTADDVTLTKDLLYDTYTLEDTYPYKDTVRSFKWDVIRNCLAYIENMQRDSVQWVVLQNYKNMNREAPLVRNFVRNTCRRVADTLGVERYQSVPLYLPGDTLVPERYGRDGTLACLRGMEGSFDRILPITLEDEWLVPHRYLKRLDDSTAFNHVVFVDRLDQNITTLERVDKGHWKIRSMNPATTGRHAPPYAQETPLGMYLLQQKKSRMVFLKDGSAATGGYAPYASRFTNGAYIHGVPVNVPRTEMIEYSWSLGTTPRSHMCVRNATSHAKFIFDWAPEERSLVVVIE</sequence>
<dbReference type="STRING" id="483216.BACEGG_01380"/>
<reference evidence="9 10" key="1">
    <citation type="submission" date="2018-06" db="EMBL/GenBank/DDBJ databases">
        <authorList>
            <consortium name="Pathogen Informatics"/>
            <person name="Doyle S."/>
        </authorList>
    </citation>
    <scope>NUCLEOTIDE SEQUENCE [LARGE SCALE GENOMIC DNA]</scope>
    <source>
        <strain evidence="9 10">NCTC11155</strain>
    </source>
</reference>
<evidence type="ECO:0000256" key="7">
    <source>
        <dbReference type="PROSITE-ProRule" id="PRU01373"/>
    </source>
</evidence>
<dbReference type="CDD" id="cd16913">
    <property type="entry name" value="YkuD_like"/>
    <property type="match status" value="1"/>
</dbReference>
<evidence type="ECO:0000256" key="2">
    <source>
        <dbReference type="ARBA" id="ARBA00005992"/>
    </source>
</evidence>
<dbReference type="AlphaFoldDB" id="A0A380YL11"/>
<feature type="domain" description="L,D-TPase catalytic" evidence="8">
    <location>
        <begin position="226"/>
        <end position="362"/>
    </location>
</feature>
<dbReference type="GO" id="GO:0016740">
    <property type="term" value="F:transferase activity"/>
    <property type="evidence" value="ECO:0007669"/>
    <property type="project" value="UniProtKB-KW"/>
</dbReference>
<evidence type="ECO:0000313" key="9">
    <source>
        <dbReference type="EMBL" id="SUV28578.1"/>
    </source>
</evidence>
<proteinExistence type="inferred from homology"/>
<comment type="similarity">
    <text evidence="2">Belongs to the YkuD family.</text>
</comment>
<dbReference type="GO" id="GO:0008360">
    <property type="term" value="P:regulation of cell shape"/>
    <property type="evidence" value="ECO:0007669"/>
    <property type="project" value="UniProtKB-UniRule"/>
</dbReference>
<keyword evidence="3" id="KW-0808">Transferase</keyword>
<dbReference type="InterPro" id="IPR005490">
    <property type="entry name" value="LD_TPept_cat_dom"/>
</dbReference>
<accession>A0A380YL11</accession>
<name>A0A380YL11_9BACE</name>
<dbReference type="SUPFAM" id="SSF141523">
    <property type="entry name" value="L,D-transpeptidase catalytic domain-like"/>
    <property type="match status" value="1"/>
</dbReference>
<dbReference type="Gene3D" id="2.40.440.10">
    <property type="entry name" value="L,D-transpeptidase catalytic domain-like"/>
    <property type="match status" value="1"/>
</dbReference>
<protein>
    <submittedName>
        <fullName evidence="9">ErfK/YbiS/YcfS/YnhG family protein</fullName>
    </submittedName>
</protein>
<organism evidence="9 10">
    <name type="scientific">Bacteroides eggerthii</name>
    <dbReference type="NCBI Taxonomy" id="28111"/>
    <lineage>
        <taxon>Bacteria</taxon>
        <taxon>Pseudomonadati</taxon>
        <taxon>Bacteroidota</taxon>
        <taxon>Bacteroidia</taxon>
        <taxon>Bacteroidales</taxon>
        <taxon>Bacteroidaceae</taxon>
        <taxon>Bacteroides</taxon>
    </lineage>
</organism>
<dbReference type="UniPathway" id="UPA00219"/>
<evidence type="ECO:0000256" key="6">
    <source>
        <dbReference type="ARBA" id="ARBA00023316"/>
    </source>
</evidence>
<comment type="pathway">
    <text evidence="1 7">Cell wall biogenesis; peptidoglycan biosynthesis.</text>
</comment>
<evidence type="ECO:0000256" key="4">
    <source>
        <dbReference type="ARBA" id="ARBA00022960"/>
    </source>
</evidence>
<feature type="active site" description="Nucleophile" evidence="7">
    <location>
        <position position="337"/>
    </location>
</feature>
<dbReference type="OrthoDB" id="92744at2"/>
<evidence type="ECO:0000313" key="10">
    <source>
        <dbReference type="Proteomes" id="UP000254424"/>
    </source>
</evidence>
<gene>
    <name evidence="9" type="ORF">NCTC11155_00528</name>
</gene>
<dbReference type="Proteomes" id="UP000254424">
    <property type="component" value="Unassembled WGS sequence"/>
</dbReference>
<dbReference type="EMBL" id="UFSX01000001">
    <property type="protein sequence ID" value="SUV28578.1"/>
    <property type="molecule type" value="Genomic_DNA"/>
</dbReference>
<feature type="active site" description="Proton donor/acceptor" evidence="7">
    <location>
        <position position="310"/>
    </location>
</feature>
<evidence type="ECO:0000259" key="8">
    <source>
        <dbReference type="PROSITE" id="PS52029"/>
    </source>
</evidence>
<keyword evidence="4 7" id="KW-0133">Cell shape</keyword>
<dbReference type="GO" id="GO:0071555">
    <property type="term" value="P:cell wall organization"/>
    <property type="evidence" value="ECO:0007669"/>
    <property type="project" value="UniProtKB-UniRule"/>
</dbReference>
<evidence type="ECO:0000256" key="1">
    <source>
        <dbReference type="ARBA" id="ARBA00004752"/>
    </source>
</evidence>
<evidence type="ECO:0000256" key="5">
    <source>
        <dbReference type="ARBA" id="ARBA00022984"/>
    </source>
</evidence>
<dbReference type="GO" id="GO:0004180">
    <property type="term" value="F:carboxypeptidase activity"/>
    <property type="evidence" value="ECO:0007669"/>
    <property type="project" value="UniProtKB-ARBA"/>
</dbReference>
<dbReference type="InterPro" id="IPR038063">
    <property type="entry name" value="Transpep_catalytic_dom"/>
</dbReference>
<dbReference type="Pfam" id="PF03734">
    <property type="entry name" value="YkuD"/>
    <property type="match status" value="1"/>
</dbReference>
<keyword evidence="6 7" id="KW-0961">Cell wall biogenesis/degradation</keyword>
<keyword evidence="5 7" id="KW-0573">Peptidoglycan synthesis</keyword>